<dbReference type="InterPro" id="IPR006640">
    <property type="entry name" value="SprT-like_domain"/>
</dbReference>
<dbReference type="InterPro" id="IPR023483">
    <property type="entry name" value="Uncharacterised_SprT"/>
</dbReference>
<feature type="domain" description="SprT-like" evidence="8">
    <location>
        <begin position="16"/>
        <end position="165"/>
    </location>
</feature>
<feature type="binding site" evidence="7">
    <location>
        <position position="82"/>
    </location>
    <ligand>
        <name>Zn(2+)</name>
        <dbReference type="ChEBI" id="CHEBI:29105"/>
    </ligand>
</feature>
<dbReference type="GO" id="GO:0006950">
    <property type="term" value="P:response to stress"/>
    <property type="evidence" value="ECO:0007669"/>
    <property type="project" value="UniProtKB-ARBA"/>
</dbReference>
<dbReference type="HAMAP" id="MF_00746">
    <property type="entry name" value="SprT"/>
    <property type="match status" value="1"/>
</dbReference>
<proteinExistence type="inferred from homology"/>
<accession>A0A1M5A6S1</accession>
<protein>
    <recommendedName>
        <fullName evidence="3 7">Protein SprT</fullName>
    </recommendedName>
</protein>
<dbReference type="Pfam" id="PF10263">
    <property type="entry name" value="SprT-like"/>
    <property type="match status" value="1"/>
</dbReference>
<keyword evidence="10" id="KW-1185">Reference proteome</keyword>
<organism evidence="9 10">
    <name type="scientific">Vibrio gazogenes DSM 21264 = NBRC 103151</name>
    <dbReference type="NCBI Taxonomy" id="1123492"/>
    <lineage>
        <taxon>Bacteria</taxon>
        <taxon>Pseudomonadati</taxon>
        <taxon>Pseudomonadota</taxon>
        <taxon>Gammaproteobacteria</taxon>
        <taxon>Vibrionales</taxon>
        <taxon>Vibrionaceae</taxon>
        <taxon>Vibrio</taxon>
    </lineage>
</organism>
<comment type="subcellular location">
    <subcellularLocation>
        <location evidence="1 7">Cytoplasm</location>
    </subcellularLocation>
</comment>
<reference evidence="10" key="1">
    <citation type="submission" date="2016-11" db="EMBL/GenBank/DDBJ databases">
        <authorList>
            <person name="Varghese N."/>
            <person name="Submissions S."/>
        </authorList>
    </citation>
    <scope>NUCLEOTIDE SEQUENCE [LARGE SCALE GENOMIC DNA]</scope>
    <source>
        <strain evidence="10">DSM 21264</strain>
    </source>
</reference>
<evidence type="ECO:0000313" key="10">
    <source>
        <dbReference type="Proteomes" id="UP000184159"/>
    </source>
</evidence>
<keyword evidence="4 7" id="KW-0963">Cytoplasm</keyword>
<gene>
    <name evidence="7" type="primary">sprT</name>
    <name evidence="9" type="ORF">SAMN02745781_01836</name>
</gene>
<feature type="active site" evidence="7">
    <location>
        <position position="79"/>
    </location>
</feature>
<comment type="similarity">
    <text evidence="2 7">Belongs to the SprT family.</text>
</comment>
<evidence type="ECO:0000256" key="3">
    <source>
        <dbReference type="ARBA" id="ARBA00020082"/>
    </source>
</evidence>
<dbReference type="GO" id="GO:0005737">
    <property type="term" value="C:cytoplasm"/>
    <property type="evidence" value="ECO:0007669"/>
    <property type="project" value="UniProtKB-SubCell"/>
</dbReference>
<evidence type="ECO:0000256" key="2">
    <source>
        <dbReference type="ARBA" id="ARBA00006591"/>
    </source>
</evidence>
<evidence type="ECO:0000313" key="9">
    <source>
        <dbReference type="EMBL" id="SHF26003.1"/>
    </source>
</evidence>
<dbReference type="EMBL" id="FQUH01000007">
    <property type="protein sequence ID" value="SHF26003.1"/>
    <property type="molecule type" value="Genomic_DNA"/>
</dbReference>
<evidence type="ECO:0000256" key="4">
    <source>
        <dbReference type="ARBA" id="ARBA00022490"/>
    </source>
</evidence>
<name>A0A1M5A6S1_VIBGA</name>
<sequence>MSASPISAELHTQVTARILSCIEQASHYFQHPFPQPSLSYQLRGKAAGKAYCHRWEIRLNPVLLVENQSEFLQQVIPHEIAHLLVHHLYGRVRPHGSEWQSVMTQVFSLPPQTTHQFDTRSVAGETFAYHCQCQQFSLSIRRHRKVQRQQVIYRCTQCHQPLRYNGTGYE</sequence>
<dbReference type="SMART" id="SM00731">
    <property type="entry name" value="SprT"/>
    <property type="match status" value="1"/>
</dbReference>
<dbReference type="NCBIfam" id="NF003421">
    <property type="entry name" value="PRK04860.1"/>
    <property type="match status" value="1"/>
</dbReference>
<evidence type="ECO:0000256" key="5">
    <source>
        <dbReference type="ARBA" id="ARBA00022723"/>
    </source>
</evidence>
<feature type="binding site" evidence="7">
    <location>
        <position position="78"/>
    </location>
    <ligand>
        <name>Zn(2+)</name>
        <dbReference type="ChEBI" id="CHEBI:29105"/>
    </ligand>
</feature>
<dbReference type="PANTHER" id="PTHR38773:SF1">
    <property type="entry name" value="PROTEIN SPRT"/>
    <property type="match status" value="1"/>
</dbReference>
<comment type="cofactor">
    <cofactor evidence="7">
        <name>Zn(2+)</name>
        <dbReference type="ChEBI" id="CHEBI:29105"/>
    </cofactor>
    <text evidence="7">Binds 1 zinc ion.</text>
</comment>
<dbReference type="Proteomes" id="UP000184159">
    <property type="component" value="Unassembled WGS sequence"/>
</dbReference>
<evidence type="ECO:0000256" key="6">
    <source>
        <dbReference type="ARBA" id="ARBA00022833"/>
    </source>
</evidence>
<evidence type="ECO:0000259" key="8">
    <source>
        <dbReference type="SMART" id="SM00731"/>
    </source>
</evidence>
<dbReference type="AlphaFoldDB" id="A0A1M5A6S1"/>
<evidence type="ECO:0000256" key="7">
    <source>
        <dbReference type="HAMAP-Rule" id="MF_00746"/>
    </source>
</evidence>
<evidence type="ECO:0000256" key="1">
    <source>
        <dbReference type="ARBA" id="ARBA00004496"/>
    </source>
</evidence>
<dbReference type="GO" id="GO:0008270">
    <property type="term" value="F:zinc ion binding"/>
    <property type="evidence" value="ECO:0007669"/>
    <property type="project" value="UniProtKB-UniRule"/>
</dbReference>
<dbReference type="RefSeq" id="WP_077316377.1">
    <property type="nucleotide sequence ID" value="NZ_FQUH01000007.1"/>
</dbReference>
<keyword evidence="6 7" id="KW-0862">Zinc</keyword>
<dbReference type="PANTHER" id="PTHR38773">
    <property type="entry name" value="PROTEIN SPRT"/>
    <property type="match status" value="1"/>
</dbReference>
<keyword evidence="5 7" id="KW-0479">Metal-binding</keyword>